<dbReference type="InterPro" id="IPR002036">
    <property type="entry name" value="YbeY"/>
</dbReference>
<evidence type="ECO:0000256" key="2">
    <source>
        <dbReference type="ARBA" id="ARBA00022722"/>
    </source>
</evidence>
<comment type="function">
    <text evidence="7">Single strand-specific metallo-endoribonuclease involved in late-stage 70S ribosome quality control and in maturation of the 3' terminus of the 16S rRNA.</text>
</comment>
<dbReference type="EC" id="3.1.-.-" evidence="7"/>
<evidence type="ECO:0000313" key="9">
    <source>
        <dbReference type="Proteomes" id="UP000034810"/>
    </source>
</evidence>
<keyword evidence="7" id="KW-0698">rRNA processing</keyword>
<feature type="binding site" evidence="7">
    <location>
        <position position="124"/>
    </location>
    <ligand>
        <name>Zn(2+)</name>
        <dbReference type="ChEBI" id="CHEBI:29105"/>
        <note>catalytic</note>
    </ligand>
</feature>
<evidence type="ECO:0000256" key="5">
    <source>
        <dbReference type="ARBA" id="ARBA00022801"/>
    </source>
</evidence>
<proteinExistence type="inferred from homology"/>
<dbReference type="InterPro" id="IPR023091">
    <property type="entry name" value="MetalPrtase_cat_dom_sf_prd"/>
</dbReference>
<dbReference type="GO" id="GO:0006364">
    <property type="term" value="P:rRNA processing"/>
    <property type="evidence" value="ECO:0007669"/>
    <property type="project" value="UniProtKB-UniRule"/>
</dbReference>
<reference evidence="8 9" key="1">
    <citation type="journal article" date="2015" name="Nature">
        <title>rRNA introns, odd ribosomes, and small enigmatic genomes across a large radiation of phyla.</title>
        <authorList>
            <person name="Brown C.T."/>
            <person name="Hug L.A."/>
            <person name="Thomas B.C."/>
            <person name="Sharon I."/>
            <person name="Castelle C.J."/>
            <person name="Singh A."/>
            <person name="Wilkins M.J."/>
            <person name="Williams K.H."/>
            <person name="Banfield J.F."/>
        </authorList>
    </citation>
    <scope>NUCLEOTIDE SEQUENCE [LARGE SCALE GENOMIC DNA]</scope>
</reference>
<gene>
    <name evidence="7" type="primary">ybeY</name>
    <name evidence="8" type="ORF">UV58_C0003G0020</name>
</gene>
<dbReference type="PANTHER" id="PTHR46986:SF1">
    <property type="entry name" value="ENDORIBONUCLEASE YBEY, CHLOROPLASTIC"/>
    <property type="match status" value="1"/>
</dbReference>
<organism evidence="8 9">
    <name type="scientific">Candidatus Wolfebacteria bacterium GW2011_GWC1_43_10</name>
    <dbReference type="NCBI Taxonomy" id="1619011"/>
    <lineage>
        <taxon>Bacteria</taxon>
        <taxon>Candidatus Wolfeibacteriota</taxon>
    </lineage>
</organism>
<dbReference type="SUPFAM" id="SSF55486">
    <property type="entry name" value="Metalloproteases ('zincins'), catalytic domain"/>
    <property type="match status" value="1"/>
</dbReference>
<dbReference type="PROSITE" id="PS01306">
    <property type="entry name" value="UPF0054"/>
    <property type="match status" value="1"/>
</dbReference>
<keyword evidence="2 7" id="KW-0540">Nuclease</keyword>
<accession>A0A0G1EIT9</accession>
<dbReference type="InterPro" id="IPR020549">
    <property type="entry name" value="YbeY_CS"/>
</dbReference>
<keyword evidence="4 7" id="KW-0255">Endonuclease</keyword>
<keyword evidence="5 7" id="KW-0378">Hydrolase</keyword>
<sequence>MMNRIAVFSSRKKLKKYERQILALAQRVFFFLRKGNVAVEFFLLDESQMRRINRRFGKKDKVTNVLSFVEPKDFIYPPELFSKKVGRVNPASRFKRAGEIYLCPDFIVKKKQSFELMVVHGILHLLGYGHRNRKERARMERKEEKILKFLTEKRFS</sequence>
<evidence type="ECO:0000256" key="1">
    <source>
        <dbReference type="ARBA" id="ARBA00010875"/>
    </source>
</evidence>
<name>A0A0G1EIT9_9BACT</name>
<dbReference type="GO" id="GO:0005737">
    <property type="term" value="C:cytoplasm"/>
    <property type="evidence" value="ECO:0007669"/>
    <property type="project" value="UniProtKB-SubCell"/>
</dbReference>
<feature type="binding site" evidence="7">
    <location>
        <position position="130"/>
    </location>
    <ligand>
        <name>Zn(2+)</name>
        <dbReference type="ChEBI" id="CHEBI:29105"/>
        <note>catalytic</note>
    </ligand>
</feature>
<evidence type="ECO:0000313" key="8">
    <source>
        <dbReference type="EMBL" id="KKS82946.1"/>
    </source>
</evidence>
<keyword evidence="7" id="KW-0963">Cytoplasm</keyword>
<feature type="binding site" evidence="7">
    <location>
        <position position="120"/>
    </location>
    <ligand>
        <name>Zn(2+)</name>
        <dbReference type="ChEBI" id="CHEBI:29105"/>
        <note>catalytic</note>
    </ligand>
</feature>
<comment type="caution">
    <text evidence="8">The sequence shown here is derived from an EMBL/GenBank/DDBJ whole genome shotgun (WGS) entry which is preliminary data.</text>
</comment>
<evidence type="ECO:0000256" key="3">
    <source>
        <dbReference type="ARBA" id="ARBA00022723"/>
    </source>
</evidence>
<dbReference type="EMBL" id="LCFA01000003">
    <property type="protein sequence ID" value="KKS82946.1"/>
    <property type="molecule type" value="Genomic_DNA"/>
</dbReference>
<dbReference type="Proteomes" id="UP000034810">
    <property type="component" value="Unassembled WGS sequence"/>
</dbReference>
<comment type="similarity">
    <text evidence="1 7">Belongs to the endoribonuclease YbeY family.</text>
</comment>
<keyword evidence="7" id="KW-0690">Ribosome biogenesis</keyword>
<evidence type="ECO:0000256" key="6">
    <source>
        <dbReference type="ARBA" id="ARBA00022833"/>
    </source>
</evidence>
<keyword evidence="3 7" id="KW-0479">Metal-binding</keyword>
<dbReference type="Pfam" id="PF02130">
    <property type="entry name" value="YbeY"/>
    <property type="match status" value="1"/>
</dbReference>
<keyword evidence="6 7" id="KW-0862">Zinc</keyword>
<evidence type="ECO:0000256" key="4">
    <source>
        <dbReference type="ARBA" id="ARBA00022759"/>
    </source>
</evidence>
<dbReference type="HAMAP" id="MF_00009">
    <property type="entry name" value="Endoribonucl_YbeY"/>
    <property type="match status" value="1"/>
</dbReference>
<dbReference type="PANTHER" id="PTHR46986">
    <property type="entry name" value="ENDORIBONUCLEASE YBEY, CHLOROPLASTIC"/>
    <property type="match status" value="1"/>
</dbReference>
<comment type="subcellular location">
    <subcellularLocation>
        <location evidence="7">Cytoplasm</location>
    </subcellularLocation>
</comment>
<dbReference type="NCBIfam" id="TIGR00043">
    <property type="entry name" value="rRNA maturation RNase YbeY"/>
    <property type="match status" value="1"/>
</dbReference>
<dbReference type="GO" id="GO:0004222">
    <property type="term" value="F:metalloendopeptidase activity"/>
    <property type="evidence" value="ECO:0007669"/>
    <property type="project" value="InterPro"/>
</dbReference>
<protein>
    <recommendedName>
        <fullName evidence="7">Endoribonuclease YbeY</fullName>
        <ecNumber evidence="7">3.1.-.-</ecNumber>
    </recommendedName>
</protein>
<dbReference type="Gene3D" id="3.40.390.30">
    <property type="entry name" value="Metalloproteases ('zincins'), catalytic domain"/>
    <property type="match status" value="1"/>
</dbReference>
<evidence type="ECO:0000256" key="7">
    <source>
        <dbReference type="HAMAP-Rule" id="MF_00009"/>
    </source>
</evidence>
<dbReference type="GO" id="GO:0004521">
    <property type="term" value="F:RNA endonuclease activity"/>
    <property type="evidence" value="ECO:0007669"/>
    <property type="project" value="UniProtKB-UniRule"/>
</dbReference>
<comment type="cofactor">
    <cofactor evidence="7">
        <name>Zn(2+)</name>
        <dbReference type="ChEBI" id="CHEBI:29105"/>
    </cofactor>
    <text evidence="7">Binds 1 zinc ion.</text>
</comment>
<dbReference type="AlphaFoldDB" id="A0A0G1EIT9"/>
<dbReference type="GO" id="GO:0008270">
    <property type="term" value="F:zinc ion binding"/>
    <property type="evidence" value="ECO:0007669"/>
    <property type="project" value="UniProtKB-UniRule"/>
</dbReference>